<dbReference type="Pfam" id="PF01656">
    <property type="entry name" value="CbiA"/>
    <property type="match status" value="1"/>
</dbReference>
<accession>E3IWE9</accession>
<organism evidence="4 5">
    <name type="scientific">Pseudofrankia inefficax (strain DSM 45817 / CECT 9037 / DDB 130130 / EuI1c)</name>
    <name type="common">Frankia inefficax</name>
    <dbReference type="NCBI Taxonomy" id="298654"/>
    <lineage>
        <taxon>Bacteria</taxon>
        <taxon>Bacillati</taxon>
        <taxon>Actinomycetota</taxon>
        <taxon>Actinomycetes</taxon>
        <taxon>Frankiales</taxon>
        <taxon>Frankiaceae</taxon>
        <taxon>Pseudofrankia</taxon>
    </lineage>
</organism>
<dbReference type="Gene3D" id="3.40.50.300">
    <property type="entry name" value="P-loop containing nucleotide triphosphate hydrolases"/>
    <property type="match status" value="1"/>
</dbReference>
<dbReference type="InterPro" id="IPR027417">
    <property type="entry name" value="P-loop_NTPase"/>
</dbReference>
<dbReference type="Proteomes" id="UP000002484">
    <property type="component" value="Chromosome"/>
</dbReference>
<dbReference type="KEGG" id="fri:FraEuI1c_2082"/>
<dbReference type="GO" id="GO:0005524">
    <property type="term" value="F:ATP binding"/>
    <property type="evidence" value="ECO:0007669"/>
    <property type="project" value="UniProtKB-KW"/>
</dbReference>
<evidence type="ECO:0000313" key="5">
    <source>
        <dbReference type="Proteomes" id="UP000002484"/>
    </source>
</evidence>
<dbReference type="GO" id="GO:0051782">
    <property type="term" value="P:negative regulation of cell division"/>
    <property type="evidence" value="ECO:0007669"/>
    <property type="project" value="TreeGrafter"/>
</dbReference>
<dbReference type="RefSeq" id="WP_013423251.1">
    <property type="nucleotide sequence ID" value="NC_014666.1"/>
</dbReference>
<dbReference type="InParanoid" id="E3IWE9"/>
<gene>
    <name evidence="4" type="ordered locus">FraEuI1c_2082</name>
</gene>
<dbReference type="GO" id="GO:0016887">
    <property type="term" value="F:ATP hydrolysis activity"/>
    <property type="evidence" value="ECO:0007669"/>
    <property type="project" value="TreeGrafter"/>
</dbReference>
<evidence type="ECO:0000259" key="3">
    <source>
        <dbReference type="Pfam" id="PF01656"/>
    </source>
</evidence>
<dbReference type="NCBIfam" id="NF040564">
    <property type="entry name" value="SCO2523_fam"/>
    <property type="match status" value="1"/>
</dbReference>
<keyword evidence="1" id="KW-0547">Nucleotide-binding</keyword>
<evidence type="ECO:0000256" key="1">
    <source>
        <dbReference type="ARBA" id="ARBA00022741"/>
    </source>
</evidence>
<feature type="domain" description="CobQ/CobB/MinD/ParA nucleotide binding" evidence="3">
    <location>
        <begin position="4"/>
        <end position="112"/>
    </location>
</feature>
<dbReference type="InterPro" id="IPR050625">
    <property type="entry name" value="ParA/MinD_ATPase"/>
</dbReference>
<dbReference type="eggNOG" id="COG0455">
    <property type="taxonomic scope" value="Bacteria"/>
</dbReference>
<evidence type="ECO:0000313" key="4">
    <source>
        <dbReference type="EMBL" id="ADP80132.1"/>
    </source>
</evidence>
<dbReference type="GO" id="GO:0009898">
    <property type="term" value="C:cytoplasmic side of plasma membrane"/>
    <property type="evidence" value="ECO:0007669"/>
    <property type="project" value="TreeGrafter"/>
</dbReference>
<dbReference type="STRING" id="298654.FraEuI1c_2082"/>
<dbReference type="GO" id="GO:0005829">
    <property type="term" value="C:cytosol"/>
    <property type="evidence" value="ECO:0007669"/>
    <property type="project" value="TreeGrafter"/>
</dbReference>
<reference evidence="4 5" key="1">
    <citation type="submission" date="2010-10" db="EMBL/GenBank/DDBJ databases">
        <title>Complete sequence of Frankia sp. EuI1c.</title>
        <authorList>
            <consortium name="US DOE Joint Genome Institute"/>
            <person name="Lucas S."/>
            <person name="Copeland A."/>
            <person name="Lapidus A."/>
            <person name="Cheng J.-F."/>
            <person name="Bruce D."/>
            <person name="Goodwin L."/>
            <person name="Pitluck S."/>
            <person name="Chertkov O."/>
            <person name="Detter J.C."/>
            <person name="Han C."/>
            <person name="Tapia R."/>
            <person name="Land M."/>
            <person name="Hauser L."/>
            <person name="Jeffries C."/>
            <person name="Kyrpides N."/>
            <person name="Ivanova N."/>
            <person name="Mikhailova N."/>
            <person name="Beauchemin N."/>
            <person name="Sen A."/>
            <person name="Sur S.A."/>
            <person name="Gtari M."/>
            <person name="Wall L."/>
            <person name="Tisa L."/>
            <person name="Woyke T."/>
        </authorList>
    </citation>
    <scope>NUCLEOTIDE SEQUENCE [LARGE SCALE GENOMIC DNA]</scope>
    <source>
        <strain evidence="5">DSM 45817 / CECT 9037 / EuI1c</strain>
    </source>
</reference>
<dbReference type="InterPro" id="IPR002586">
    <property type="entry name" value="CobQ/CobB/MinD/ParA_Nub-bd_dom"/>
</dbReference>
<name>E3IWE9_PSEI1</name>
<keyword evidence="5" id="KW-1185">Reference proteome</keyword>
<keyword evidence="2" id="KW-0067">ATP-binding</keyword>
<dbReference type="AlphaFoldDB" id="E3IWE9"/>
<sequence length="306" mass="33309">MLVFAVSDKGGTGRSVTGCNVAYRLALRGHDVCYLDFDFGSPTSGAIFGIEMASHGTASGAGLHSYFAGQASEPEQIDIWSRSDRRELRRHPLSSGRLVLVPGDKGGGEFPASNGLADQCRRLFLRLDDEFDVIFVDLSAGRSYAAEMSLAATASDALAAVRARWLLFHRWTRQHIIAAAGLAFEENGLLDVGKRCGHDRVELEDAMRFVRTAVLDPGSAQLAGLRPTQAAWLQDCNRDLQELAAKLGVGRTALLAEVPLDPLLQWREQLITDNDVHLAGVANTETTQAFDQVARRLVDDVFWSGL</sequence>
<dbReference type="EMBL" id="CP002299">
    <property type="protein sequence ID" value="ADP80132.1"/>
    <property type="molecule type" value="Genomic_DNA"/>
</dbReference>
<dbReference type="OrthoDB" id="4561190at2"/>
<evidence type="ECO:0000256" key="2">
    <source>
        <dbReference type="ARBA" id="ARBA00022840"/>
    </source>
</evidence>
<dbReference type="PANTHER" id="PTHR43384">
    <property type="entry name" value="SEPTUM SITE-DETERMINING PROTEIN MIND HOMOLOG, CHLOROPLASTIC-RELATED"/>
    <property type="match status" value="1"/>
</dbReference>
<protein>
    <recommendedName>
        <fullName evidence="3">CobQ/CobB/MinD/ParA nucleotide binding domain-containing protein</fullName>
    </recommendedName>
</protein>
<dbReference type="PANTHER" id="PTHR43384:SF6">
    <property type="entry name" value="SEPTUM SITE-DETERMINING PROTEIN MIND HOMOLOG, CHLOROPLASTIC"/>
    <property type="match status" value="1"/>
</dbReference>
<dbReference type="SUPFAM" id="SSF52540">
    <property type="entry name" value="P-loop containing nucleoside triphosphate hydrolases"/>
    <property type="match status" value="1"/>
</dbReference>
<dbReference type="HOGENOM" id="CLU_914287_0_0_11"/>
<proteinExistence type="predicted"/>